<organism evidence="1 2">
    <name type="scientific">Tetrahymena thermophila (strain SB210)</name>
    <dbReference type="NCBI Taxonomy" id="312017"/>
    <lineage>
        <taxon>Eukaryota</taxon>
        <taxon>Sar</taxon>
        <taxon>Alveolata</taxon>
        <taxon>Ciliophora</taxon>
        <taxon>Intramacronucleata</taxon>
        <taxon>Oligohymenophorea</taxon>
        <taxon>Hymenostomatida</taxon>
        <taxon>Tetrahymenina</taxon>
        <taxon>Tetrahymenidae</taxon>
        <taxon>Tetrahymena</taxon>
    </lineage>
</organism>
<gene>
    <name evidence="1" type="ORF">TTHERM_000039088</name>
</gene>
<dbReference type="KEGG" id="tet:TTHERM_000039088"/>
<name>W7XC22_TETTS</name>
<proteinExistence type="predicted"/>
<accession>W7XC22</accession>
<dbReference type="Proteomes" id="UP000009168">
    <property type="component" value="Unassembled WGS sequence"/>
</dbReference>
<dbReference type="RefSeq" id="XP_012652620.1">
    <property type="nucleotide sequence ID" value="XM_012797166.1"/>
</dbReference>
<protein>
    <submittedName>
        <fullName evidence="1">Uncharacterized protein</fullName>
    </submittedName>
</protein>
<evidence type="ECO:0000313" key="1">
    <source>
        <dbReference type="EMBL" id="EWS74907.1"/>
    </source>
</evidence>
<dbReference type="GeneID" id="24436947"/>
<keyword evidence="2" id="KW-1185">Reference proteome</keyword>
<dbReference type="InParanoid" id="W7XC22"/>
<dbReference type="EMBL" id="GG662720">
    <property type="protein sequence ID" value="EWS74907.1"/>
    <property type="molecule type" value="Genomic_DNA"/>
</dbReference>
<sequence length="186" mass="21921">MEKKPHLETLYAQKIDFLSTQKVLLCNHFLEILLSLKIFIQTYEKLFVQINVLSSIHNLLQQIFPSTCLKTESTIQSRILLQVKNISKLLGISVTFDEQAQFQLFDEVSVSLQLQLTLILSCQFILSKFVRRFLINFQRDEGWFTGHKKAKYEKLNILHLQIFHHQSLIKSIIKYSHFLNNLQIIE</sequence>
<reference evidence="2" key="1">
    <citation type="journal article" date="2006" name="PLoS Biol.">
        <title>Macronuclear genome sequence of the ciliate Tetrahymena thermophila, a model eukaryote.</title>
        <authorList>
            <person name="Eisen J.A."/>
            <person name="Coyne R.S."/>
            <person name="Wu M."/>
            <person name="Wu D."/>
            <person name="Thiagarajan M."/>
            <person name="Wortman J.R."/>
            <person name="Badger J.H."/>
            <person name="Ren Q."/>
            <person name="Amedeo P."/>
            <person name="Jones K.M."/>
            <person name="Tallon L.J."/>
            <person name="Delcher A.L."/>
            <person name="Salzberg S.L."/>
            <person name="Silva J.C."/>
            <person name="Haas B.J."/>
            <person name="Majoros W.H."/>
            <person name="Farzad M."/>
            <person name="Carlton J.M."/>
            <person name="Smith R.K. Jr."/>
            <person name="Garg J."/>
            <person name="Pearlman R.E."/>
            <person name="Karrer K.M."/>
            <person name="Sun L."/>
            <person name="Manning G."/>
            <person name="Elde N.C."/>
            <person name="Turkewitz A.P."/>
            <person name="Asai D.J."/>
            <person name="Wilkes D.E."/>
            <person name="Wang Y."/>
            <person name="Cai H."/>
            <person name="Collins K."/>
            <person name="Stewart B.A."/>
            <person name="Lee S.R."/>
            <person name="Wilamowska K."/>
            <person name="Weinberg Z."/>
            <person name="Ruzzo W.L."/>
            <person name="Wloga D."/>
            <person name="Gaertig J."/>
            <person name="Frankel J."/>
            <person name="Tsao C.-C."/>
            <person name="Gorovsky M.A."/>
            <person name="Keeling P.J."/>
            <person name="Waller R.F."/>
            <person name="Patron N.J."/>
            <person name="Cherry J.M."/>
            <person name="Stover N.A."/>
            <person name="Krieger C.J."/>
            <person name="del Toro C."/>
            <person name="Ryder H.F."/>
            <person name="Williamson S.C."/>
            <person name="Barbeau R.A."/>
            <person name="Hamilton E.P."/>
            <person name="Orias E."/>
        </authorList>
    </citation>
    <scope>NUCLEOTIDE SEQUENCE [LARGE SCALE GENOMIC DNA]</scope>
    <source>
        <strain evidence="2">SB210</strain>
    </source>
</reference>
<dbReference type="AlphaFoldDB" id="W7XC22"/>
<evidence type="ECO:0000313" key="2">
    <source>
        <dbReference type="Proteomes" id="UP000009168"/>
    </source>
</evidence>